<feature type="compositionally biased region" description="Basic and acidic residues" evidence="1">
    <location>
        <begin position="78"/>
        <end position="89"/>
    </location>
</feature>
<reference evidence="2" key="1">
    <citation type="submission" date="2023-03" db="EMBL/GenBank/DDBJ databases">
        <title>Massive genome expansion in bonnet fungi (Mycena s.s.) driven by repeated elements and novel gene families across ecological guilds.</title>
        <authorList>
            <consortium name="Lawrence Berkeley National Laboratory"/>
            <person name="Harder C.B."/>
            <person name="Miyauchi S."/>
            <person name="Viragh M."/>
            <person name="Kuo A."/>
            <person name="Thoen E."/>
            <person name="Andreopoulos B."/>
            <person name="Lu D."/>
            <person name="Skrede I."/>
            <person name="Drula E."/>
            <person name="Henrissat B."/>
            <person name="Morin E."/>
            <person name="Kohler A."/>
            <person name="Barry K."/>
            <person name="LaButti K."/>
            <person name="Morin E."/>
            <person name="Salamov A."/>
            <person name="Lipzen A."/>
            <person name="Mereny Z."/>
            <person name="Hegedus B."/>
            <person name="Baldrian P."/>
            <person name="Stursova M."/>
            <person name="Weitz H."/>
            <person name="Taylor A."/>
            <person name="Grigoriev I.V."/>
            <person name="Nagy L.G."/>
            <person name="Martin F."/>
            <person name="Kauserud H."/>
        </authorList>
    </citation>
    <scope>NUCLEOTIDE SEQUENCE</scope>
    <source>
        <strain evidence="2">CBHHK067</strain>
    </source>
</reference>
<keyword evidence="3" id="KW-1185">Reference proteome</keyword>
<name>A0AAD7E111_MYCRO</name>
<dbReference type="Proteomes" id="UP001221757">
    <property type="component" value="Unassembled WGS sequence"/>
</dbReference>
<proteinExistence type="predicted"/>
<protein>
    <submittedName>
        <fullName evidence="2">Uncharacterized protein</fullName>
    </submittedName>
</protein>
<sequence>MVRCIISLPSPPAGPTAEGPNARDARAIRSLVPVRSAAVPAPRHLGVRAVRLRGTPSRSLAPSDSCLVCAHSVPRRRDAWHSRPLREADSDSAPAPRPHVRDRSTQVPGRGAQNCRCTSRACIGWRRSQRPRWVDSVLARRTGHAGGRADVARGTGTPFECLRESNRSRANLFLREADPSRYSSGAGIRPCLIRPSGNICRDHKPCSCSHRPSG</sequence>
<evidence type="ECO:0000313" key="3">
    <source>
        <dbReference type="Proteomes" id="UP001221757"/>
    </source>
</evidence>
<feature type="region of interest" description="Disordered" evidence="1">
    <location>
        <begin position="78"/>
        <end position="112"/>
    </location>
</feature>
<organism evidence="2 3">
    <name type="scientific">Mycena rosella</name>
    <name type="common">Pink bonnet</name>
    <name type="synonym">Agaricus rosellus</name>
    <dbReference type="NCBI Taxonomy" id="1033263"/>
    <lineage>
        <taxon>Eukaryota</taxon>
        <taxon>Fungi</taxon>
        <taxon>Dikarya</taxon>
        <taxon>Basidiomycota</taxon>
        <taxon>Agaricomycotina</taxon>
        <taxon>Agaricomycetes</taxon>
        <taxon>Agaricomycetidae</taxon>
        <taxon>Agaricales</taxon>
        <taxon>Marasmiineae</taxon>
        <taxon>Mycenaceae</taxon>
        <taxon>Mycena</taxon>
    </lineage>
</organism>
<accession>A0AAD7E111</accession>
<gene>
    <name evidence="2" type="ORF">B0H17DRAFT_67288</name>
</gene>
<comment type="caution">
    <text evidence="2">The sequence shown here is derived from an EMBL/GenBank/DDBJ whole genome shotgun (WGS) entry which is preliminary data.</text>
</comment>
<dbReference type="AlphaFoldDB" id="A0AAD7E111"/>
<evidence type="ECO:0000313" key="2">
    <source>
        <dbReference type="EMBL" id="KAJ7703553.1"/>
    </source>
</evidence>
<evidence type="ECO:0000256" key="1">
    <source>
        <dbReference type="SAM" id="MobiDB-lite"/>
    </source>
</evidence>
<dbReference type="EMBL" id="JARKIE010000012">
    <property type="protein sequence ID" value="KAJ7703553.1"/>
    <property type="molecule type" value="Genomic_DNA"/>
</dbReference>